<feature type="domain" description="N-acetyltransferase" evidence="1">
    <location>
        <begin position="55"/>
        <end position="123"/>
    </location>
</feature>
<evidence type="ECO:0000259" key="1">
    <source>
        <dbReference type="Pfam" id="PF13508"/>
    </source>
</evidence>
<dbReference type="Pfam" id="PF13508">
    <property type="entry name" value="Acetyltransf_7"/>
    <property type="match status" value="1"/>
</dbReference>
<organism evidence="2 3">
    <name type="scientific">Novipirellula rosea</name>
    <dbReference type="NCBI Taxonomy" id="1031540"/>
    <lineage>
        <taxon>Bacteria</taxon>
        <taxon>Pseudomonadati</taxon>
        <taxon>Planctomycetota</taxon>
        <taxon>Planctomycetia</taxon>
        <taxon>Pirellulales</taxon>
        <taxon>Pirellulaceae</taxon>
        <taxon>Novipirellula</taxon>
    </lineage>
</organism>
<gene>
    <name evidence="2" type="ORF">GCM10023156_01500</name>
</gene>
<dbReference type="Proteomes" id="UP001500840">
    <property type="component" value="Unassembled WGS sequence"/>
</dbReference>
<sequence>MSKQMQYAIEPNLTPVEFIDILRRSTLAERRPVGDTARIAKMLINCDLVVTARTEDGVLVGVARSITDFAYCTYLADLAVDVALQRHGIGRELIRVTHENAGLETRLILLAAPAAASYYPHIGMEKHESCWMIPPQQGDKSVPRESAEP</sequence>
<dbReference type="InterPro" id="IPR000182">
    <property type="entry name" value="GNAT_dom"/>
</dbReference>
<proteinExistence type="predicted"/>
<evidence type="ECO:0000313" key="3">
    <source>
        <dbReference type="Proteomes" id="UP001500840"/>
    </source>
</evidence>
<comment type="caution">
    <text evidence="2">The sequence shown here is derived from an EMBL/GenBank/DDBJ whole genome shotgun (WGS) entry which is preliminary data.</text>
</comment>
<dbReference type="InterPro" id="IPR016181">
    <property type="entry name" value="Acyl_CoA_acyltransferase"/>
</dbReference>
<dbReference type="CDD" id="cd04301">
    <property type="entry name" value="NAT_SF"/>
    <property type="match status" value="1"/>
</dbReference>
<name>A0ABP8M6T0_9BACT</name>
<dbReference type="EMBL" id="BAABGA010000005">
    <property type="protein sequence ID" value="GAA4443857.1"/>
    <property type="molecule type" value="Genomic_DNA"/>
</dbReference>
<dbReference type="PANTHER" id="PTHR43233">
    <property type="entry name" value="FAMILY N-ACETYLTRANSFERASE, PUTATIVE (AFU_ORTHOLOGUE AFUA_6G03350)-RELATED"/>
    <property type="match status" value="1"/>
</dbReference>
<dbReference type="SUPFAM" id="SSF55729">
    <property type="entry name" value="Acyl-CoA N-acyltransferases (Nat)"/>
    <property type="match status" value="1"/>
</dbReference>
<accession>A0ABP8M6T0</accession>
<dbReference type="PANTHER" id="PTHR43233:SF1">
    <property type="entry name" value="FAMILY N-ACETYLTRANSFERASE, PUTATIVE (AFU_ORTHOLOGUE AFUA_6G03350)-RELATED"/>
    <property type="match status" value="1"/>
</dbReference>
<dbReference type="InterPro" id="IPR053144">
    <property type="entry name" value="Acetyltransferase_Butenolide"/>
</dbReference>
<protein>
    <submittedName>
        <fullName evidence="2">GNAT family N-acetyltransferase</fullName>
    </submittedName>
</protein>
<evidence type="ECO:0000313" key="2">
    <source>
        <dbReference type="EMBL" id="GAA4443857.1"/>
    </source>
</evidence>
<keyword evidence="3" id="KW-1185">Reference proteome</keyword>
<dbReference type="Gene3D" id="3.40.630.30">
    <property type="match status" value="1"/>
</dbReference>
<reference evidence="3" key="1">
    <citation type="journal article" date="2019" name="Int. J. Syst. Evol. Microbiol.">
        <title>The Global Catalogue of Microorganisms (GCM) 10K type strain sequencing project: providing services to taxonomists for standard genome sequencing and annotation.</title>
        <authorList>
            <consortium name="The Broad Institute Genomics Platform"/>
            <consortium name="The Broad Institute Genome Sequencing Center for Infectious Disease"/>
            <person name="Wu L."/>
            <person name="Ma J."/>
        </authorList>
    </citation>
    <scope>NUCLEOTIDE SEQUENCE [LARGE SCALE GENOMIC DNA]</scope>
    <source>
        <strain evidence="3">JCM 17759</strain>
    </source>
</reference>
<dbReference type="RefSeq" id="WP_425571223.1">
    <property type="nucleotide sequence ID" value="NZ_BAABGA010000005.1"/>
</dbReference>